<keyword evidence="2" id="KW-0732">Signal</keyword>
<evidence type="ECO:0000256" key="1">
    <source>
        <dbReference type="ARBA" id="ARBA00005564"/>
    </source>
</evidence>
<dbReference type="InterPro" id="IPR015943">
    <property type="entry name" value="WD40/YVTN_repeat-like_dom_sf"/>
</dbReference>
<evidence type="ECO:0008006" key="5">
    <source>
        <dbReference type="Google" id="ProtNLM"/>
    </source>
</evidence>
<protein>
    <recommendedName>
        <fullName evidence="5">Carboxy-cis,cis-muconate cyclase</fullName>
    </recommendedName>
</protein>
<dbReference type="RefSeq" id="XP_040685635.1">
    <property type="nucleotide sequence ID" value="XM_040828748.1"/>
</dbReference>
<dbReference type="VEuPathDB" id="FungiDB:ASPWEDRAFT_117557"/>
<evidence type="ECO:0000313" key="3">
    <source>
        <dbReference type="EMBL" id="OJJ31958.1"/>
    </source>
</evidence>
<proteinExistence type="inferred from homology"/>
<keyword evidence="4" id="KW-1185">Reference proteome</keyword>
<dbReference type="Pfam" id="PF10282">
    <property type="entry name" value="Lactonase"/>
    <property type="match status" value="1"/>
</dbReference>
<dbReference type="PANTHER" id="PTHR30344">
    <property type="entry name" value="6-PHOSPHOGLUCONOLACTONASE-RELATED"/>
    <property type="match status" value="1"/>
</dbReference>
<dbReference type="GeneID" id="63744596"/>
<dbReference type="EMBL" id="KV878215">
    <property type="protein sequence ID" value="OJJ31958.1"/>
    <property type="molecule type" value="Genomic_DNA"/>
</dbReference>
<sequence length="367" mass="39420">MHFSTLSLIAFLGSPCLGLHHFYSGLFAGDSLYYIAFDENTSELSVVSNASIGIDSSKWIALDKKHDNLYVTNGAQYNSYSIAENKTVKYQGSASISGGCDNANYIVSSTAEPFTVFGAPYSNGCPGQVISVDSTGTLNSVIANISYSNSSGAHGLALSSDNKFIYTGDDMGSAVWVHSYDATNNQVTTIQHIDVTGNPRHLVVHPGGHYVYVLLESGNEVAVYSRDSQTGKITNTNTTFSTIPSGYTNTSSYWSGEIMFSFPQEGESPKYLTASARSRESSSPGFVTAFSLDSTTGAIQKQLFLTPTTSYGGASNAISPAIFSEEYFAIADAGDNFVEVWKMNEESASVVAHLDMDYSPANLVWYD</sequence>
<evidence type="ECO:0000256" key="2">
    <source>
        <dbReference type="SAM" id="SignalP"/>
    </source>
</evidence>
<gene>
    <name evidence="3" type="ORF">ASPWEDRAFT_117557</name>
</gene>
<dbReference type="OrthoDB" id="423498at2759"/>
<evidence type="ECO:0000313" key="4">
    <source>
        <dbReference type="Proteomes" id="UP000184383"/>
    </source>
</evidence>
<comment type="similarity">
    <text evidence="1">Belongs to the cycloisomerase 2 family.</text>
</comment>
<dbReference type="Proteomes" id="UP000184383">
    <property type="component" value="Unassembled WGS sequence"/>
</dbReference>
<dbReference type="AlphaFoldDB" id="A0A1L9RAN3"/>
<dbReference type="STRING" id="1073089.A0A1L9RAN3"/>
<organism evidence="3 4">
    <name type="scientific">Aspergillus wentii DTO 134E9</name>
    <dbReference type="NCBI Taxonomy" id="1073089"/>
    <lineage>
        <taxon>Eukaryota</taxon>
        <taxon>Fungi</taxon>
        <taxon>Dikarya</taxon>
        <taxon>Ascomycota</taxon>
        <taxon>Pezizomycotina</taxon>
        <taxon>Eurotiomycetes</taxon>
        <taxon>Eurotiomycetidae</taxon>
        <taxon>Eurotiales</taxon>
        <taxon>Aspergillaceae</taxon>
        <taxon>Aspergillus</taxon>
        <taxon>Aspergillus subgen. Cremei</taxon>
    </lineage>
</organism>
<reference evidence="4" key="1">
    <citation type="journal article" date="2017" name="Genome Biol.">
        <title>Comparative genomics reveals high biological diversity and specific adaptations in the industrially and medically important fungal genus Aspergillus.</title>
        <authorList>
            <person name="de Vries R.P."/>
            <person name="Riley R."/>
            <person name="Wiebenga A."/>
            <person name="Aguilar-Osorio G."/>
            <person name="Amillis S."/>
            <person name="Uchima C.A."/>
            <person name="Anderluh G."/>
            <person name="Asadollahi M."/>
            <person name="Askin M."/>
            <person name="Barry K."/>
            <person name="Battaglia E."/>
            <person name="Bayram O."/>
            <person name="Benocci T."/>
            <person name="Braus-Stromeyer S.A."/>
            <person name="Caldana C."/>
            <person name="Canovas D."/>
            <person name="Cerqueira G.C."/>
            <person name="Chen F."/>
            <person name="Chen W."/>
            <person name="Choi C."/>
            <person name="Clum A."/>
            <person name="Dos Santos R.A."/>
            <person name="Damasio A.R."/>
            <person name="Diallinas G."/>
            <person name="Emri T."/>
            <person name="Fekete E."/>
            <person name="Flipphi M."/>
            <person name="Freyberg S."/>
            <person name="Gallo A."/>
            <person name="Gournas C."/>
            <person name="Habgood R."/>
            <person name="Hainaut M."/>
            <person name="Harispe M.L."/>
            <person name="Henrissat B."/>
            <person name="Hilden K.S."/>
            <person name="Hope R."/>
            <person name="Hossain A."/>
            <person name="Karabika E."/>
            <person name="Karaffa L."/>
            <person name="Karanyi Z."/>
            <person name="Krasevec N."/>
            <person name="Kuo A."/>
            <person name="Kusch H."/>
            <person name="LaButti K."/>
            <person name="Lagendijk E.L."/>
            <person name="Lapidus A."/>
            <person name="Levasseur A."/>
            <person name="Lindquist E."/>
            <person name="Lipzen A."/>
            <person name="Logrieco A.F."/>
            <person name="MacCabe A."/>
            <person name="Maekelae M.R."/>
            <person name="Malavazi I."/>
            <person name="Melin P."/>
            <person name="Meyer V."/>
            <person name="Mielnichuk N."/>
            <person name="Miskei M."/>
            <person name="Molnar A.P."/>
            <person name="Mule G."/>
            <person name="Ngan C.Y."/>
            <person name="Orejas M."/>
            <person name="Orosz E."/>
            <person name="Ouedraogo J.P."/>
            <person name="Overkamp K.M."/>
            <person name="Park H.-S."/>
            <person name="Perrone G."/>
            <person name="Piumi F."/>
            <person name="Punt P.J."/>
            <person name="Ram A.F."/>
            <person name="Ramon A."/>
            <person name="Rauscher S."/>
            <person name="Record E."/>
            <person name="Riano-Pachon D.M."/>
            <person name="Robert V."/>
            <person name="Roehrig J."/>
            <person name="Ruller R."/>
            <person name="Salamov A."/>
            <person name="Salih N.S."/>
            <person name="Samson R.A."/>
            <person name="Sandor E."/>
            <person name="Sanguinetti M."/>
            <person name="Schuetze T."/>
            <person name="Sepcic K."/>
            <person name="Shelest E."/>
            <person name="Sherlock G."/>
            <person name="Sophianopoulou V."/>
            <person name="Squina F.M."/>
            <person name="Sun H."/>
            <person name="Susca A."/>
            <person name="Todd R.B."/>
            <person name="Tsang A."/>
            <person name="Unkles S.E."/>
            <person name="van de Wiele N."/>
            <person name="van Rossen-Uffink D."/>
            <person name="Oliveira J.V."/>
            <person name="Vesth T.C."/>
            <person name="Visser J."/>
            <person name="Yu J.-H."/>
            <person name="Zhou M."/>
            <person name="Andersen M.R."/>
            <person name="Archer D.B."/>
            <person name="Baker S.E."/>
            <person name="Benoit I."/>
            <person name="Brakhage A.A."/>
            <person name="Braus G.H."/>
            <person name="Fischer R."/>
            <person name="Frisvad J.C."/>
            <person name="Goldman G.H."/>
            <person name="Houbraken J."/>
            <person name="Oakley B."/>
            <person name="Pocsi I."/>
            <person name="Scazzocchio C."/>
            <person name="Seiboth B."/>
            <person name="vanKuyk P.A."/>
            <person name="Wortman J."/>
            <person name="Dyer P.S."/>
            <person name="Grigoriev I.V."/>
        </authorList>
    </citation>
    <scope>NUCLEOTIDE SEQUENCE [LARGE SCALE GENOMIC DNA]</scope>
    <source>
        <strain evidence="4">DTO 134E9</strain>
    </source>
</reference>
<dbReference type="PANTHER" id="PTHR30344:SF4">
    <property type="entry name" value="CYCLASE, PUTATIVE (AFU_ORTHOLOGUE AFUA_6G11580)-RELATED"/>
    <property type="match status" value="1"/>
</dbReference>
<dbReference type="InterPro" id="IPR019405">
    <property type="entry name" value="Lactonase_7-beta_prop"/>
</dbReference>
<dbReference type="Gene3D" id="2.130.10.10">
    <property type="entry name" value="YVTN repeat-like/Quinoprotein amine dehydrogenase"/>
    <property type="match status" value="1"/>
</dbReference>
<feature type="signal peptide" evidence="2">
    <location>
        <begin position="1"/>
        <end position="18"/>
    </location>
</feature>
<dbReference type="GO" id="GO:0017057">
    <property type="term" value="F:6-phosphogluconolactonase activity"/>
    <property type="evidence" value="ECO:0007669"/>
    <property type="project" value="TreeGrafter"/>
</dbReference>
<dbReference type="SUPFAM" id="SSF75011">
    <property type="entry name" value="3-carboxy-cis,cis-mucoante lactonizing enzyme"/>
    <property type="match status" value="1"/>
</dbReference>
<feature type="chain" id="PRO_5012228385" description="Carboxy-cis,cis-muconate cyclase" evidence="2">
    <location>
        <begin position="19"/>
        <end position="367"/>
    </location>
</feature>
<dbReference type="InterPro" id="IPR050282">
    <property type="entry name" value="Cycloisomerase_2"/>
</dbReference>
<name>A0A1L9RAN3_ASPWE</name>
<accession>A0A1L9RAN3</accession>